<name>A0ABW4UVE1_9BACL</name>
<evidence type="ECO:0000313" key="2">
    <source>
        <dbReference type="EMBL" id="MFD1990094.1"/>
    </source>
</evidence>
<feature type="compositionally biased region" description="Polar residues" evidence="1">
    <location>
        <begin position="1"/>
        <end position="11"/>
    </location>
</feature>
<sequence>MIEGQDNQPVDQNEEQEEYRAAFGLPPIAEEQEQNDDEQDEQPEFDDVDDEHDEEEDPDQDTPSETARKLRIKYNGEERELDEEEAITLAQKGMNYDKQQERLNKQQEALDRTARIHGFKDHSDYMDHLDDFEKTQIDQQRMTLQEHEQQLVNALVNAGYEESDVRNLIDSNPAIRAGREALQNREQERELEQQRQREAEESKGWEELLVAYPDLSKQVQDGRAPWMTEEMLAKIKRGYSPLDAYEILNRDELMKAQRKRAEQDVIKNNRLNRRAEQVRDGKGQYEKQATSELKSAFAAFGLNPDQANKYAKK</sequence>
<feature type="compositionally biased region" description="Acidic residues" evidence="1">
    <location>
        <begin position="30"/>
        <end position="62"/>
    </location>
</feature>
<evidence type="ECO:0000313" key="3">
    <source>
        <dbReference type="Proteomes" id="UP001597403"/>
    </source>
</evidence>
<protein>
    <submittedName>
        <fullName evidence="2">Uncharacterized protein</fullName>
    </submittedName>
</protein>
<gene>
    <name evidence="2" type="ORF">ACFSGI_09000</name>
</gene>
<comment type="caution">
    <text evidence="2">The sequence shown here is derived from an EMBL/GenBank/DDBJ whole genome shotgun (WGS) entry which is preliminary data.</text>
</comment>
<evidence type="ECO:0000256" key="1">
    <source>
        <dbReference type="SAM" id="MobiDB-lite"/>
    </source>
</evidence>
<proteinExistence type="predicted"/>
<organism evidence="2 3">
    <name type="scientific">Paenibacillus nicotianae</name>
    <dbReference type="NCBI Taxonomy" id="1526551"/>
    <lineage>
        <taxon>Bacteria</taxon>
        <taxon>Bacillati</taxon>
        <taxon>Bacillota</taxon>
        <taxon>Bacilli</taxon>
        <taxon>Bacillales</taxon>
        <taxon>Paenibacillaceae</taxon>
        <taxon>Paenibacillus</taxon>
    </lineage>
</organism>
<feature type="region of interest" description="Disordered" evidence="1">
    <location>
        <begin position="1"/>
        <end position="83"/>
    </location>
</feature>
<dbReference type="EMBL" id="JBHUGF010000010">
    <property type="protein sequence ID" value="MFD1990094.1"/>
    <property type="molecule type" value="Genomic_DNA"/>
</dbReference>
<keyword evidence="3" id="KW-1185">Reference proteome</keyword>
<accession>A0ABW4UVE1</accession>
<dbReference type="RefSeq" id="WP_204823795.1">
    <property type="nucleotide sequence ID" value="NZ_JBHUGF010000010.1"/>
</dbReference>
<dbReference type="Proteomes" id="UP001597403">
    <property type="component" value="Unassembled WGS sequence"/>
</dbReference>
<reference evidence="3" key="1">
    <citation type="journal article" date="2019" name="Int. J. Syst. Evol. Microbiol.">
        <title>The Global Catalogue of Microorganisms (GCM) 10K type strain sequencing project: providing services to taxonomists for standard genome sequencing and annotation.</title>
        <authorList>
            <consortium name="The Broad Institute Genomics Platform"/>
            <consortium name="The Broad Institute Genome Sequencing Center for Infectious Disease"/>
            <person name="Wu L."/>
            <person name="Ma J."/>
        </authorList>
    </citation>
    <scope>NUCLEOTIDE SEQUENCE [LARGE SCALE GENOMIC DNA]</scope>
    <source>
        <strain evidence="3">CGMCC 1.15067</strain>
    </source>
</reference>